<gene>
    <name evidence="2" type="ORF">HCB49_00485</name>
</gene>
<dbReference type="EMBL" id="JAARZC010000001">
    <property type="protein sequence ID" value="MBC2248482.1"/>
    <property type="molecule type" value="Genomic_DNA"/>
</dbReference>
<proteinExistence type="predicted"/>
<keyword evidence="1" id="KW-0812">Transmembrane</keyword>
<name>A0A7X0Z9U8_9LIST</name>
<feature type="transmembrane region" description="Helical" evidence="1">
    <location>
        <begin position="9"/>
        <end position="29"/>
    </location>
</feature>
<reference evidence="2 3" key="1">
    <citation type="submission" date="2020-03" db="EMBL/GenBank/DDBJ databases">
        <title>Soil Listeria distribution.</title>
        <authorList>
            <person name="Liao J."/>
            <person name="Wiedmann M."/>
        </authorList>
    </citation>
    <scope>NUCLEOTIDE SEQUENCE [LARGE SCALE GENOMIC DNA]</scope>
    <source>
        <strain evidence="2 3">FSL L7-0123</strain>
    </source>
</reference>
<evidence type="ECO:0000256" key="1">
    <source>
        <dbReference type="SAM" id="Phobius"/>
    </source>
</evidence>
<organism evidence="2 3">
    <name type="scientific">Listeria cossartiae subsp. cayugensis</name>
    <dbReference type="NCBI Taxonomy" id="2713505"/>
    <lineage>
        <taxon>Bacteria</taxon>
        <taxon>Bacillati</taxon>
        <taxon>Bacillota</taxon>
        <taxon>Bacilli</taxon>
        <taxon>Bacillales</taxon>
        <taxon>Listeriaceae</taxon>
        <taxon>Listeria</taxon>
        <taxon>Listeria cossartiae</taxon>
    </lineage>
</organism>
<protein>
    <submittedName>
        <fullName evidence="2">Uncharacterized protein</fullName>
    </submittedName>
</protein>
<keyword evidence="1" id="KW-0472">Membrane</keyword>
<accession>A0A7X0Z9U8</accession>
<dbReference type="RefSeq" id="WP_185603765.1">
    <property type="nucleotide sequence ID" value="NZ_JAARZC010000001.1"/>
</dbReference>
<dbReference type="Proteomes" id="UP000559864">
    <property type="component" value="Unassembled WGS sequence"/>
</dbReference>
<evidence type="ECO:0000313" key="3">
    <source>
        <dbReference type="Proteomes" id="UP000559864"/>
    </source>
</evidence>
<sequence>MKKIVDDTFLVFGMVFVFLLIASYFLPIGKIIEDGRAFLIIFFILDVVGKYLLNQKREKNK</sequence>
<evidence type="ECO:0000313" key="2">
    <source>
        <dbReference type="EMBL" id="MBC2248482.1"/>
    </source>
</evidence>
<keyword evidence="1" id="KW-1133">Transmembrane helix</keyword>
<comment type="caution">
    <text evidence="2">The sequence shown here is derived from an EMBL/GenBank/DDBJ whole genome shotgun (WGS) entry which is preliminary data.</text>
</comment>
<dbReference type="AlphaFoldDB" id="A0A7X0Z9U8"/>
<feature type="transmembrane region" description="Helical" evidence="1">
    <location>
        <begin position="35"/>
        <end position="53"/>
    </location>
</feature>